<protein>
    <recommendedName>
        <fullName evidence="3">Translocation protein SEC62</fullName>
    </recommendedName>
</protein>
<comment type="subcellular location">
    <subcellularLocation>
        <location evidence="1">Endoplasmic reticulum membrane</location>
        <topology evidence="1">Multi-pass membrane protein</topology>
    </subcellularLocation>
</comment>
<name>A0A875S4X8_EENNA</name>
<evidence type="ECO:0000256" key="1">
    <source>
        <dbReference type="ARBA" id="ARBA00004477"/>
    </source>
</evidence>
<feature type="transmembrane region" description="Helical" evidence="12">
    <location>
        <begin position="159"/>
        <end position="182"/>
    </location>
</feature>
<gene>
    <name evidence="13" type="ORF">FOA43_003359</name>
</gene>
<dbReference type="PANTHER" id="PTHR12443:SF9">
    <property type="entry name" value="TRANSLOCATION PROTEIN SEC62"/>
    <property type="match status" value="1"/>
</dbReference>
<dbReference type="Proteomes" id="UP000662931">
    <property type="component" value="Chromosome 4"/>
</dbReference>
<feature type="transmembrane region" description="Helical" evidence="12">
    <location>
        <begin position="194"/>
        <end position="219"/>
    </location>
</feature>
<dbReference type="EMBL" id="CP064815">
    <property type="protein sequence ID" value="QPG75973.1"/>
    <property type="molecule type" value="Genomic_DNA"/>
</dbReference>
<dbReference type="GO" id="GO:0005789">
    <property type="term" value="C:endoplasmic reticulum membrane"/>
    <property type="evidence" value="ECO:0007669"/>
    <property type="project" value="UniProtKB-SubCell"/>
</dbReference>
<comment type="similarity">
    <text evidence="2">Belongs to the SEC62 family.</text>
</comment>
<keyword evidence="10 12" id="KW-0472">Membrane</keyword>
<dbReference type="AlphaFoldDB" id="A0A875S4X8"/>
<evidence type="ECO:0000256" key="11">
    <source>
        <dbReference type="SAM" id="MobiDB-lite"/>
    </source>
</evidence>
<dbReference type="RefSeq" id="XP_038779538.1">
    <property type="nucleotide sequence ID" value="XM_038923610.1"/>
</dbReference>
<dbReference type="InterPro" id="IPR004728">
    <property type="entry name" value="Sec62"/>
</dbReference>
<feature type="compositionally biased region" description="Low complexity" evidence="11">
    <location>
        <begin position="270"/>
        <end position="292"/>
    </location>
</feature>
<evidence type="ECO:0000256" key="7">
    <source>
        <dbReference type="ARBA" id="ARBA00022927"/>
    </source>
</evidence>
<dbReference type="NCBIfam" id="TIGR00869">
    <property type="entry name" value="sec62"/>
    <property type="match status" value="1"/>
</dbReference>
<dbReference type="GeneID" id="62196759"/>
<evidence type="ECO:0000256" key="9">
    <source>
        <dbReference type="ARBA" id="ARBA00023010"/>
    </source>
</evidence>
<proteinExistence type="inferred from homology"/>
<keyword evidence="14" id="KW-1185">Reference proteome</keyword>
<evidence type="ECO:0000256" key="5">
    <source>
        <dbReference type="ARBA" id="ARBA00022692"/>
    </source>
</evidence>
<keyword evidence="4" id="KW-0813">Transport</keyword>
<dbReference type="InterPro" id="IPR011553">
    <property type="entry name" value="Sec62_asco"/>
</dbReference>
<dbReference type="OrthoDB" id="200187at2759"/>
<evidence type="ECO:0000256" key="12">
    <source>
        <dbReference type="SAM" id="Phobius"/>
    </source>
</evidence>
<dbReference type="PANTHER" id="PTHR12443">
    <property type="entry name" value="TRANSLOCATION PROTEIN SEC62"/>
    <property type="match status" value="1"/>
</dbReference>
<evidence type="ECO:0000256" key="4">
    <source>
        <dbReference type="ARBA" id="ARBA00022448"/>
    </source>
</evidence>
<accession>A0A875S4X8</accession>
<feature type="region of interest" description="Disordered" evidence="11">
    <location>
        <begin position="248"/>
        <end position="292"/>
    </location>
</feature>
<dbReference type="KEGG" id="bnn:FOA43_003359"/>
<evidence type="ECO:0000256" key="10">
    <source>
        <dbReference type="ARBA" id="ARBA00023136"/>
    </source>
</evidence>
<evidence type="ECO:0000256" key="3">
    <source>
        <dbReference type="ARBA" id="ARBA00021257"/>
    </source>
</evidence>
<evidence type="ECO:0000256" key="8">
    <source>
        <dbReference type="ARBA" id="ARBA00022989"/>
    </source>
</evidence>
<sequence>MNYGSEIQPKNSRQPLVQGQKVALSQQTNPAAVSIATAVRYNKLLKQRQGINSSNNSQHDFFRYKRFVRALESEDYKRQSDKRPDVLPAIEDDEGAQKIFVMMIQNQLVLPVRKLKTKEAKDRGIKVTKTSPALEVIHKAVLQGDVYYMWNFTPANPYLWIYSILGLVAVFGVILFPLWPIWMRKCVWYLSTGMLALIGVFFGIAIIRLIIYIVTWVALPQQFWLFPNLFADCGVIESFKPLYEWKDPSKGGKHKHKDDKTKGAITEVKTNTAETAAGTTTSSSVSDATTGTSSVLSKKRIATVVDLDDSDN</sequence>
<evidence type="ECO:0000313" key="14">
    <source>
        <dbReference type="Proteomes" id="UP000662931"/>
    </source>
</evidence>
<keyword evidence="5 12" id="KW-0812">Transmembrane</keyword>
<reference evidence="13" key="1">
    <citation type="submission" date="2020-10" db="EMBL/GenBank/DDBJ databases">
        <authorList>
            <person name="Roach M.J.R."/>
        </authorList>
    </citation>
    <scope>NUCLEOTIDE SEQUENCE</scope>
    <source>
        <strain evidence="13">CBS 1945</strain>
    </source>
</reference>
<organism evidence="13 14">
    <name type="scientific">Eeniella nana</name>
    <name type="common">Yeast</name>
    <name type="synonym">Brettanomyces nanus</name>
    <dbReference type="NCBI Taxonomy" id="13502"/>
    <lineage>
        <taxon>Eukaryota</taxon>
        <taxon>Fungi</taxon>
        <taxon>Dikarya</taxon>
        <taxon>Ascomycota</taxon>
        <taxon>Saccharomycotina</taxon>
        <taxon>Pichiomycetes</taxon>
        <taxon>Pichiales</taxon>
        <taxon>Pichiaceae</taxon>
        <taxon>Brettanomyces</taxon>
    </lineage>
</organism>
<evidence type="ECO:0000256" key="6">
    <source>
        <dbReference type="ARBA" id="ARBA00022824"/>
    </source>
</evidence>
<evidence type="ECO:0000313" key="13">
    <source>
        <dbReference type="EMBL" id="QPG75973.1"/>
    </source>
</evidence>
<keyword evidence="8 12" id="KW-1133">Transmembrane helix</keyword>
<dbReference type="Pfam" id="PF03839">
    <property type="entry name" value="Sec62"/>
    <property type="match status" value="1"/>
</dbReference>
<evidence type="ECO:0000256" key="2">
    <source>
        <dbReference type="ARBA" id="ARBA00010604"/>
    </source>
</evidence>
<keyword evidence="9" id="KW-0811">Translocation</keyword>
<keyword evidence="7" id="KW-0653">Protein transport</keyword>
<keyword evidence="6" id="KW-0256">Endoplasmic reticulum</keyword>
<dbReference type="GO" id="GO:0031204">
    <property type="term" value="P:post-translational protein targeting to membrane, translocation"/>
    <property type="evidence" value="ECO:0007669"/>
    <property type="project" value="TreeGrafter"/>
</dbReference>